<proteinExistence type="predicted"/>
<protein>
    <submittedName>
        <fullName evidence="1">Uncharacterized protein</fullName>
    </submittedName>
</protein>
<gene>
    <name evidence="1" type="ORF">HannXRQ_Chr04g0127171</name>
</gene>
<keyword evidence="2" id="KW-1185">Reference proteome</keyword>
<organism evidence="1 2">
    <name type="scientific">Helianthus annuus</name>
    <name type="common">Common sunflower</name>
    <dbReference type="NCBI Taxonomy" id="4232"/>
    <lineage>
        <taxon>Eukaryota</taxon>
        <taxon>Viridiplantae</taxon>
        <taxon>Streptophyta</taxon>
        <taxon>Embryophyta</taxon>
        <taxon>Tracheophyta</taxon>
        <taxon>Spermatophyta</taxon>
        <taxon>Magnoliopsida</taxon>
        <taxon>eudicotyledons</taxon>
        <taxon>Gunneridae</taxon>
        <taxon>Pentapetalae</taxon>
        <taxon>asterids</taxon>
        <taxon>campanulids</taxon>
        <taxon>Asterales</taxon>
        <taxon>Asteraceae</taxon>
        <taxon>Asteroideae</taxon>
        <taxon>Heliantheae alliance</taxon>
        <taxon>Heliantheae</taxon>
        <taxon>Helianthus</taxon>
    </lineage>
</organism>
<dbReference type="EMBL" id="CM007893">
    <property type="protein sequence ID" value="OTG29897.1"/>
    <property type="molecule type" value="Genomic_DNA"/>
</dbReference>
<accession>A0A251V2Q6</accession>
<reference evidence="2" key="1">
    <citation type="journal article" date="2017" name="Nature">
        <title>The sunflower genome provides insights into oil metabolism, flowering and Asterid evolution.</title>
        <authorList>
            <person name="Badouin H."/>
            <person name="Gouzy J."/>
            <person name="Grassa C.J."/>
            <person name="Murat F."/>
            <person name="Staton S.E."/>
            <person name="Cottret L."/>
            <person name="Lelandais-Briere C."/>
            <person name="Owens G.L."/>
            <person name="Carrere S."/>
            <person name="Mayjonade B."/>
            <person name="Legrand L."/>
            <person name="Gill N."/>
            <person name="Kane N.C."/>
            <person name="Bowers J.E."/>
            <person name="Hubner S."/>
            <person name="Bellec A."/>
            <person name="Berard A."/>
            <person name="Berges H."/>
            <person name="Blanchet N."/>
            <person name="Boniface M.C."/>
            <person name="Brunel D."/>
            <person name="Catrice O."/>
            <person name="Chaidir N."/>
            <person name="Claudel C."/>
            <person name="Donnadieu C."/>
            <person name="Faraut T."/>
            <person name="Fievet G."/>
            <person name="Helmstetter N."/>
            <person name="King M."/>
            <person name="Knapp S.J."/>
            <person name="Lai Z."/>
            <person name="Le Paslier M.C."/>
            <person name="Lippi Y."/>
            <person name="Lorenzon L."/>
            <person name="Mandel J.R."/>
            <person name="Marage G."/>
            <person name="Marchand G."/>
            <person name="Marquand E."/>
            <person name="Bret-Mestries E."/>
            <person name="Morien E."/>
            <person name="Nambeesan S."/>
            <person name="Nguyen T."/>
            <person name="Pegot-Espagnet P."/>
            <person name="Pouilly N."/>
            <person name="Raftis F."/>
            <person name="Sallet E."/>
            <person name="Schiex T."/>
            <person name="Thomas J."/>
            <person name="Vandecasteele C."/>
            <person name="Vares D."/>
            <person name="Vear F."/>
            <person name="Vautrin S."/>
            <person name="Crespi M."/>
            <person name="Mangin B."/>
            <person name="Burke J.M."/>
            <person name="Salse J."/>
            <person name="Munos S."/>
            <person name="Vincourt P."/>
            <person name="Rieseberg L.H."/>
            <person name="Langlade N.B."/>
        </authorList>
    </citation>
    <scope>NUCLEOTIDE SEQUENCE [LARGE SCALE GENOMIC DNA]</scope>
    <source>
        <strain evidence="2">cv. SF193</strain>
    </source>
</reference>
<sequence>MTYKNTKLPSCIGDKKQIDLIGFPAKLPATSAGSTANPEKSDILRILVQLIRSTLKLAGICFPAGQTKQERRKGVTWIQGDCQECPDEDQAR</sequence>
<dbReference type="InParanoid" id="A0A251V2Q6"/>
<evidence type="ECO:0000313" key="2">
    <source>
        <dbReference type="Proteomes" id="UP000215914"/>
    </source>
</evidence>
<dbReference type="AlphaFoldDB" id="A0A251V2Q6"/>
<dbReference type="Proteomes" id="UP000215914">
    <property type="component" value="Chromosome 4"/>
</dbReference>
<evidence type="ECO:0000313" key="1">
    <source>
        <dbReference type="EMBL" id="OTG29897.1"/>
    </source>
</evidence>
<name>A0A251V2Q6_HELAN</name>